<reference evidence="1" key="1">
    <citation type="journal article" date="2020" name="mSystems">
        <title>Genome- and Community-Level Interaction Insights into Carbon Utilization and Element Cycling Functions of Hydrothermarchaeota in Hydrothermal Sediment.</title>
        <authorList>
            <person name="Zhou Z."/>
            <person name="Liu Y."/>
            <person name="Xu W."/>
            <person name="Pan J."/>
            <person name="Luo Z.H."/>
            <person name="Li M."/>
        </authorList>
    </citation>
    <scope>NUCLEOTIDE SEQUENCE [LARGE SCALE GENOMIC DNA]</scope>
    <source>
        <strain evidence="1">SpSt-143</strain>
    </source>
</reference>
<name>A0A7V2B147_RHOMR</name>
<comment type="caution">
    <text evidence="1">The sequence shown here is derived from an EMBL/GenBank/DDBJ whole genome shotgun (WGS) entry which is preliminary data.</text>
</comment>
<proteinExistence type="predicted"/>
<evidence type="ECO:0008006" key="2">
    <source>
        <dbReference type="Google" id="ProtNLM"/>
    </source>
</evidence>
<organism evidence="1">
    <name type="scientific">Rhodothermus marinus</name>
    <name type="common">Rhodothermus obamensis</name>
    <dbReference type="NCBI Taxonomy" id="29549"/>
    <lineage>
        <taxon>Bacteria</taxon>
        <taxon>Pseudomonadati</taxon>
        <taxon>Rhodothermota</taxon>
        <taxon>Rhodothermia</taxon>
        <taxon>Rhodothermales</taxon>
        <taxon>Rhodothermaceae</taxon>
        <taxon>Rhodothermus</taxon>
    </lineage>
</organism>
<evidence type="ECO:0000313" key="1">
    <source>
        <dbReference type="EMBL" id="HER96392.1"/>
    </source>
</evidence>
<protein>
    <recommendedName>
        <fullName evidence="2">DUF5723 domain-containing protein</fullName>
    </recommendedName>
</protein>
<dbReference type="AlphaFoldDB" id="A0A7V2B147"/>
<gene>
    <name evidence="1" type="ORF">ENO59_07730</name>
</gene>
<sequence length="404" mass="43591">MRILLLVAACLVGGVRAIYAQFTETISRLYRPEIAALAMGEAVAAVPLPQTAFFYNPAHLIHVTGLKPSIVLIGVQGALSTNVFDQVAFVQDELRPAIDEGLENLTPEERRRLYEETLEKGRTRTTAALSLQLPTVSGRIGPVAAGGGVFLSSAGRYRTVESSSGVGIPRVEADGRLDVLAVGTASVQVQPGWSLGLSLKYLRRYLTHKHKSVEAFAPSEALLLLRGQAIGADVGVLYEPPLPGPGQLRLGLVLYNLVYTPLRYRYSRTLSGNDGASQSALLAEEIVQANQYFGMRPGYRIGVAYTWRWQTPGGWLQAPTVSLDYIHQRDMRGGVLTRLSLGTRIAVGPVLSVAAGLHQGYTTAGLGLRLGGFRLAYALFGFEEGRLPGQLPSWQHTASLTISL</sequence>
<dbReference type="Gene3D" id="2.40.160.60">
    <property type="entry name" value="Outer membrane protein transport protein (OMPP1/FadL/TodX)"/>
    <property type="match status" value="1"/>
</dbReference>
<dbReference type="EMBL" id="DSGB01000005">
    <property type="protein sequence ID" value="HER96392.1"/>
    <property type="molecule type" value="Genomic_DNA"/>
</dbReference>
<accession>A0A7V2B147</accession>